<accession>A0A6A6RL58</accession>
<dbReference type="FunFam" id="1.20.1250.20:FF:000073">
    <property type="entry name" value="MFS myo-inositol transporter, putative"/>
    <property type="match status" value="1"/>
</dbReference>
<dbReference type="GO" id="GO:0005366">
    <property type="term" value="F:myo-inositol:proton symporter activity"/>
    <property type="evidence" value="ECO:0007669"/>
    <property type="project" value="TreeGrafter"/>
</dbReference>
<comment type="catalytic activity">
    <reaction evidence="7">
        <text>myo-inositol(out) + H(+)(out) = myo-inositol(in) + H(+)(in)</text>
        <dbReference type="Rhea" id="RHEA:60364"/>
        <dbReference type="ChEBI" id="CHEBI:15378"/>
        <dbReference type="ChEBI" id="CHEBI:17268"/>
    </reaction>
</comment>
<dbReference type="PROSITE" id="PS00216">
    <property type="entry name" value="SUGAR_TRANSPORT_1"/>
    <property type="match status" value="1"/>
</dbReference>
<reference evidence="11" key="1">
    <citation type="journal article" date="2020" name="Stud. Mycol.">
        <title>101 Dothideomycetes genomes: a test case for predicting lifestyles and emergence of pathogens.</title>
        <authorList>
            <person name="Haridas S."/>
            <person name="Albert R."/>
            <person name="Binder M."/>
            <person name="Bloem J."/>
            <person name="Labutti K."/>
            <person name="Salamov A."/>
            <person name="Andreopoulos B."/>
            <person name="Baker S."/>
            <person name="Barry K."/>
            <person name="Bills G."/>
            <person name="Bluhm B."/>
            <person name="Cannon C."/>
            <person name="Castanera R."/>
            <person name="Culley D."/>
            <person name="Daum C."/>
            <person name="Ezra D."/>
            <person name="Gonzalez J."/>
            <person name="Henrissat B."/>
            <person name="Kuo A."/>
            <person name="Liang C."/>
            <person name="Lipzen A."/>
            <person name="Lutzoni F."/>
            <person name="Magnuson J."/>
            <person name="Mondo S."/>
            <person name="Nolan M."/>
            <person name="Ohm R."/>
            <person name="Pangilinan J."/>
            <person name="Park H.-J."/>
            <person name="Ramirez L."/>
            <person name="Alfaro M."/>
            <person name="Sun H."/>
            <person name="Tritt A."/>
            <person name="Yoshinaga Y."/>
            <person name="Zwiers L.-H."/>
            <person name="Turgeon B."/>
            <person name="Goodwin S."/>
            <person name="Spatafora J."/>
            <person name="Crous P."/>
            <person name="Grigoriev I."/>
        </authorList>
    </citation>
    <scope>NUCLEOTIDE SEQUENCE</scope>
    <source>
        <strain evidence="11">CBS 473.64</strain>
    </source>
</reference>
<comment type="similarity">
    <text evidence="2 8">Belongs to the major facilitator superfamily. Sugar transporter (TC 2.A.1.1) family.</text>
</comment>
<dbReference type="Pfam" id="PF00083">
    <property type="entry name" value="Sugar_tr"/>
    <property type="match status" value="1"/>
</dbReference>
<dbReference type="InterPro" id="IPR050814">
    <property type="entry name" value="Myo-inositol_Transporter"/>
</dbReference>
<dbReference type="InterPro" id="IPR005828">
    <property type="entry name" value="MFS_sugar_transport-like"/>
</dbReference>
<evidence type="ECO:0000256" key="2">
    <source>
        <dbReference type="ARBA" id="ARBA00010992"/>
    </source>
</evidence>
<keyword evidence="12" id="KW-1185">Reference proteome</keyword>
<feature type="transmembrane region" description="Helical" evidence="9">
    <location>
        <begin position="355"/>
        <end position="373"/>
    </location>
</feature>
<protein>
    <submittedName>
        <fullName evidence="11">General substrate transporter</fullName>
    </submittedName>
</protein>
<name>A0A6A6RL58_9PLEO</name>
<feature type="non-terminal residue" evidence="11">
    <location>
        <position position="532"/>
    </location>
</feature>
<feature type="transmembrane region" description="Helical" evidence="9">
    <location>
        <begin position="178"/>
        <end position="200"/>
    </location>
</feature>
<dbReference type="InterPro" id="IPR020846">
    <property type="entry name" value="MFS_dom"/>
</dbReference>
<dbReference type="Gene3D" id="1.20.1250.20">
    <property type="entry name" value="MFS general substrate transporter like domains"/>
    <property type="match status" value="1"/>
</dbReference>
<feature type="domain" description="Major facilitator superfamily (MFS) profile" evidence="10">
    <location>
        <begin position="51"/>
        <end position="519"/>
    </location>
</feature>
<feature type="transmembrane region" description="Helical" evidence="9">
    <location>
        <begin position="119"/>
        <end position="137"/>
    </location>
</feature>
<feature type="transmembrane region" description="Helical" evidence="9">
    <location>
        <begin position="319"/>
        <end position="343"/>
    </location>
</feature>
<evidence type="ECO:0000256" key="1">
    <source>
        <dbReference type="ARBA" id="ARBA00004141"/>
    </source>
</evidence>
<feature type="transmembrane region" description="Helical" evidence="9">
    <location>
        <begin position="143"/>
        <end position="166"/>
    </location>
</feature>
<evidence type="ECO:0000313" key="11">
    <source>
        <dbReference type="EMBL" id="KAF2635827.1"/>
    </source>
</evidence>
<dbReference type="GO" id="GO:0016020">
    <property type="term" value="C:membrane"/>
    <property type="evidence" value="ECO:0007669"/>
    <property type="project" value="UniProtKB-SubCell"/>
</dbReference>
<evidence type="ECO:0000256" key="8">
    <source>
        <dbReference type="RuleBase" id="RU003346"/>
    </source>
</evidence>
<dbReference type="InterPro" id="IPR003663">
    <property type="entry name" value="Sugar/inositol_transpt"/>
</dbReference>
<feature type="transmembrane region" description="Helical" evidence="9">
    <location>
        <begin position="385"/>
        <end position="405"/>
    </location>
</feature>
<dbReference type="Proteomes" id="UP000799753">
    <property type="component" value="Unassembled WGS sequence"/>
</dbReference>
<comment type="subcellular location">
    <subcellularLocation>
        <location evidence="1">Membrane</location>
        <topology evidence="1">Multi-pass membrane protein</topology>
    </subcellularLocation>
</comment>
<keyword evidence="5 9" id="KW-1133">Transmembrane helix</keyword>
<dbReference type="NCBIfam" id="TIGR00879">
    <property type="entry name" value="SP"/>
    <property type="match status" value="1"/>
</dbReference>
<dbReference type="InterPro" id="IPR036259">
    <property type="entry name" value="MFS_trans_sf"/>
</dbReference>
<proteinExistence type="inferred from homology"/>
<feature type="transmembrane region" description="Helical" evidence="9">
    <location>
        <begin position="47"/>
        <end position="64"/>
    </location>
</feature>
<dbReference type="PANTHER" id="PTHR48020">
    <property type="entry name" value="PROTON MYO-INOSITOL COTRANSPORTER"/>
    <property type="match status" value="1"/>
</dbReference>
<dbReference type="AlphaFoldDB" id="A0A6A6RL58"/>
<evidence type="ECO:0000256" key="7">
    <source>
        <dbReference type="ARBA" id="ARBA00049119"/>
    </source>
</evidence>
<evidence type="ECO:0000259" key="10">
    <source>
        <dbReference type="PROSITE" id="PS50850"/>
    </source>
</evidence>
<feature type="transmembrane region" description="Helical" evidence="9">
    <location>
        <begin position="494"/>
        <end position="512"/>
    </location>
</feature>
<dbReference type="GO" id="GO:1904679">
    <property type="term" value="P:myo-inositol import across plasma membrane"/>
    <property type="evidence" value="ECO:0007669"/>
    <property type="project" value="TreeGrafter"/>
</dbReference>
<dbReference type="OrthoDB" id="6339427at2759"/>
<dbReference type="PRINTS" id="PR00171">
    <property type="entry name" value="SUGRTRNSPORT"/>
</dbReference>
<evidence type="ECO:0000313" key="12">
    <source>
        <dbReference type="Proteomes" id="UP000799753"/>
    </source>
</evidence>
<dbReference type="InterPro" id="IPR005829">
    <property type="entry name" value="Sugar_transporter_CS"/>
</dbReference>
<gene>
    <name evidence="11" type="ORF">P280DRAFT_501633</name>
</gene>
<evidence type="ECO:0000256" key="5">
    <source>
        <dbReference type="ARBA" id="ARBA00022989"/>
    </source>
</evidence>
<dbReference type="PANTHER" id="PTHR48020:SF12">
    <property type="entry name" value="PROTON MYO-INOSITOL COTRANSPORTER"/>
    <property type="match status" value="1"/>
</dbReference>
<feature type="transmembrane region" description="Helical" evidence="9">
    <location>
        <begin position="92"/>
        <end position="112"/>
    </location>
</feature>
<dbReference type="PROSITE" id="PS00217">
    <property type="entry name" value="SUGAR_TRANSPORT_2"/>
    <property type="match status" value="1"/>
</dbReference>
<evidence type="ECO:0000256" key="4">
    <source>
        <dbReference type="ARBA" id="ARBA00022692"/>
    </source>
</evidence>
<evidence type="ECO:0000256" key="9">
    <source>
        <dbReference type="SAM" id="Phobius"/>
    </source>
</evidence>
<feature type="transmembrane region" description="Helical" evidence="9">
    <location>
        <begin position="206"/>
        <end position="227"/>
    </location>
</feature>
<evidence type="ECO:0000256" key="3">
    <source>
        <dbReference type="ARBA" id="ARBA00022448"/>
    </source>
</evidence>
<sequence>MADTATTEPLIASTDARGFPNEFDGREEEMEGEDEVDERNMVAPGKFIWILTFCAGVSGLLFGYDTGVISSTLISINSDLSSRPLTTLDKSLITSCTSFFALLASPLTGLLADAFGRKTVILTADILFILGAIWQAYTSSVWGMILGRSIVGAAVGSASFVVPLYISELAPSPFRGRLVVVSSLFITGGQVVAYVVGWMFSETAHGWRWMVGLGALPAAIQCVMMWWMPETPRWLVRAGKKETAKKVLGQVYAKCQGVDERRLVKSVLRNVEKEILEEEEISGESGIGRDGGKAGWSAKVDKVASNFNQLVKVGGNRRALIIACMLQAAQQLCGFNSLMYFSATIFSLVGFRSPTLTSLSIATTNFLFTLVAFHYIDRIGRRRILLLSIPIMIIGLLLCAIAFNFLHLPTEESNTTTGAEQNATMFWPILILLSMILYVAGYAVGMGNVPWQQSELFPLSVRSLGSALATATNWGSNTVVGLTFLPMMDLFTPMGTFAVYAAVCAAAQWAVWRIYPETVGLGLEDVSGLLKD</sequence>
<keyword evidence="6 9" id="KW-0472">Membrane</keyword>
<keyword evidence="4 9" id="KW-0812">Transmembrane</keyword>
<dbReference type="EMBL" id="MU006802">
    <property type="protein sequence ID" value="KAF2635827.1"/>
    <property type="molecule type" value="Genomic_DNA"/>
</dbReference>
<organism evidence="11 12">
    <name type="scientific">Massarina eburnea CBS 473.64</name>
    <dbReference type="NCBI Taxonomy" id="1395130"/>
    <lineage>
        <taxon>Eukaryota</taxon>
        <taxon>Fungi</taxon>
        <taxon>Dikarya</taxon>
        <taxon>Ascomycota</taxon>
        <taxon>Pezizomycotina</taxon>
        <taxon>Dothideomycetes</taxon>
        <taxon>Pleosporomycetidae</taxon>
        <taxon>Pleosporales</taxon>
        <taxon>Massarineae</taxon>
        <taxon>Massarinaceae</taxon>
        <taxon>Massarina</taxon>
    </lineage>
</organism>
<dbReference type="SUPFAM" id="SSF103473">
    <property type="entry name" value="MFS general substrate transporter"/>
    <property type="match status" value="1"/>
</dbReference>
<evidence type="ECO:0000256" key="6">
    <source>
        <dbReference type="ARBA" id="ARBA00023136"/>
    </source>
</evidence>
<keyword evidence="3 8" id="KW-0813">Transport</keyword>
<dbReference type="PROSITE" id="PS50850">
    <property type="entry name" value="MFS"/>
    <property type="match status" value="1"/>
</dbReference>
<feature type="transmembrane region" description="Helical" evidence="9">
    <location>
        <begin position="425"/>
        <end position="444"/>
    </location>
</feature>